<dbReference type="PROSITE" id="PS50949">
    <property type="entry name" value="HTH_GNTR"/>
    <property type="match status" value="1"/>
</dbReference>
<evidence type="ECO:0000256" key="3">
    <source>
        <dbReference type="ARBA" id="ARBA00023163"/>
    </source>
</evidence>
<dbReference type="GO" id="GO:0003700">
    <property type="term" value="F:DNA-binding transcription factor activity"/>
    <property type="evidence" value="ECO:0007669"/>
    <property type="project" value="InterPro"/>
</dbReference>
<sequence length="356" mass="40285">MESKYQRVINGLKKEILAGKYQVNEKLPTESALMAQYEVSRYTVRRAVGELENDHYIYRIQGGGMFVQDWQKDWSNDNNQHLIGIIATHIADYIFPQIIYGMDQVVSEAGYSLMLSVTHNDHEKERRSLISMLNTQVAGLIIEPTQSALPNPNMDLYQKIKEQNIPVLFINAAYPNLHFPAVTTKDQAAEQQLVNYLFKLGHQDILGIFQIDDIQGVHRMNGFVAAYQQHPDIAYRSRLIMYQSSDDFDKIATQIKTAMAQATAPSAIVCYNDQLAIKVIDYLKQQHLSVPEDVAVAGFDDYQMDQYISPSLTTMTHEKEGMGTTAGQLMIDLINGRSIKSVAFEPNLVVRASTQK</sequence>
<dbReference type="PANTHER" id="PTHR30146">
    <property type="entry name" value="LACI-RELATED TRANSCRIPTIONAL REPRESSOR"/>
    <property type="match status" value="1"/>
</dbReference>
<dbReference type="InterPro" id="IPR033532">
    <property type="entry name" value="AraR_ligand_bind_dom"/>
</dbReference>
<evidence type="ECO:0000256" key="1">
    <source>
        <dbReference type="ARBA" id="ARBA00023015"/>
    </source>
</evidence>
<proteinExistence type="predicted"/>
<organism evidence="5 6">
    <name type="scientific">Lactiplantibacillus fabifermentans DSM 21115</name>
    <dbReference type="NCBI Taxonomy" id="1413187"/>
    <lineage>
        <taxon>Bacteria</taxon>
        <taxon>Bacillati</taxon>
        <taxon>Bacillota</taxon>
        <taxon>Bacilli</taxon>
        <taxon>Lactobacillales</taxon>
        <taxon>Lactobacillaceae</taxon>
        <taxon>Lactiplantibacillus</taxon>
    </lineage>
</organism>
<dbReference type="Pfam" id="PF00392">
    <property type="entry name" value="GntR"/>
    <property type="match status" value="1"/>
</dbReference>
<dbReference type="Pfam" id="PF13377">
    <property type="entry name" value="Peripla_BP_3"/>
    <property type="match status" value="1"/>
</dbReference>
<evidence type="ECO:0000259" key="4">
    <source>
        <dbReference type="PROSITE" id="PS50949"/>
    </source>
</evidence>
<dbReference type="AlphaFoldDB" id="A0A0R2NRA7"/>
<dbReference type="RefSeq" id="WP_024625919.1">
    <property type="nucleotide sequence ID" value="NZ_AYGX02000134.1"/>
</dbReference>
<gene>
    <name evidence="5" type="ORF">DY78_GL000973</name>
</gene>
<dbReference type="Proteomes" id="UP000050920">
    <property type="component" value="Unassembled WGS sequence"/>
</dbReference>
<keyword evidence="3" id="KW-0804">Transcription</keyword>
<dbReference type="CDD" id="cd01541">
    <property type="entry name" value="PBP1_AraR"/>
    <property type="match status" value="1"/>
</dbReference>
<reference evidence="5 6" key="1">
    <citation type="journal article" date="2015" name="Genome Announc.">
        <title>Expanding the biotechnology potential of lactobacilli through comparative genomics of 213 strains and associated genera.</title>
        <authorList>
            <person name="Sun Z."/>
            <person name="Harris H.M."/>
            <person name="McCann A."/>
            <person name="Guo C."/>
            <person name="Argimon S."/>
            <person name="Zhang W."/>
            <person name="Yang X."/>
            <person name="Jeffery I.B."/>
            <person name="Cooney J.C."/>
            <person name="Kagawa T.F."/>
            <person name="Liu W."/>
            <person name="Song Y."/>
            <person name="Salvetti E."/>
            <person name="Wrobel A."/>
            <person name="Rasinkangas P."/>
            <person name="Parkhill J."/>
            <person name="Rea M.C."/>
            <person name="O'Sullivan O."/>
            <person name="Ritari J."/>
            <person name="Douillard F.P."/>
            <person name="Paul Ross R."/>
            <person name="Yang R."/>
            <person name="Briner A.E."/>
            <person name="Felis G.E."/>
            <person name="de Vos W.M."/>
            <person name="Barrangou R."/>
            <person name="Klaenhammer T.R."/>
            <person name="Caufield P.W."/>
            <person name="Cui Y."/>
            <person name="Zhang H."/>
            <person name="O'Toole P.W."/>
        </authorList>
    </citation>
    <scope>NUCLEOTIDE SEQUENCE [LARGE SCALE GENOMIC DNA]</scope>
    <source>
        <strain evidence="5 6">DSM 21115</strain>
    </source>
</reference>
<dbReference type="SMART" id="SM00345">
    <property type="entry name" value="HTH_GNTR"/>
    <property type="match status" value="1"/>
</dbReference>
<dbReference type="PANTHER" id="PTHR30146:SF150">
    <property type="entry name" value="ARABINOSE METABOLISM TRANSCRIPTIONAL REPRESSOR"/>
    <property type="match status" value="1"/>
</dbReference>
<keyword evidence="1" id="KW-0805">Transcription regulation</keyword>
<dbReference type="EMBL" id="AYGX02000134">
    <property type="protein sequence ID" value="KRO26435.1"/>
    <property type="molecule type" value="Genomic_DNA"/>
</dbReference>
<dbReference type="CDD" id="cd07377">
    <property type="entry name" value="WHTH_GntR"/>
    <property type="match status" value="1"/>
</dbReference>
<evidence type="ECO:0000313" key="6">
    <source>
        <dbReference type="Proteomes" id="UP000050920"/>
    </source>
</evidence>
<protein>
    <submittedName>
        <fullName evidence="5">Arabinose operon repressor</fullName>
    </submittedName>
</protein>
<dbReference type="InterPro" id="IPR036388">
    <property type="entry name" value="WH-like_DNA-bd_sf"/>
</dbReference>
<keyword evidence="2" id="KW-0238">DNA-binding</keyword>
<accession>A0A0R2NRA7</accession>
<dbReference type="InterPro" id="IPR046335">
    <property type="entry name" value="LacI/GalR-like_sensor"/>
</dbReference>
<keyword evidence="6" id="KW-1185">Reference proteome</keyword>
<dbReference type="InterPro" id="IPR000524">
    <property type="entry name" value="Tscrpt_reg_HTH_GntR"/>
</dbReference>
<dbReference type="Gene3D" id="1.10.10.10">
    <property type="entry name" value="Winged helix-like DNA-binding domain superfamily/Winged helix DNA-binding domain"/>
    <property type="match status" value="1"/>
</dbReference>
<dbReference type="SUPFAM" id="SSF53822">
    <property type="entry name" value="Periplasmic binding protein-like I"/>
    <property type="match status" value="1"/>
</dbReference>
<dbReference type="SUPFAM" id="SSF46785">
    <property type="entry name" value="Winged helix' DNA-binding domain"/>
    <property type="match status" value="1"/>
</dbReference>
<evidence type="ECO:0000313" key="5">
    <source>
        <dbReference type="EMBL" id="KRO26435.1"/>
    </source>
</evidence>
<dbReference type="PRINTS" id="PR00035">
    <property type="entry name" value="HTHGNTR"/>
</dbReference>
<evidence type="ECO:0000256" key="2">
    <source>
        <dbReference type="ARBA" id="ARBA00023125"/>
    </source>
</evidence>
<dbReference type="GO" id="GO:0000976">
    <property type="term" value="F:transcription cis-regulatory region binding"/>
    <property type="evidence" value="ECO:0007669"/>
    <property type="project" value="TreeGrafter"/>
</dbReference>
<feature type="domain" description="HTH gntR-type" evidence="4">
    <location>
        <begin position="2"/>
        <end position="70"/>
    </location>
</feature>
<comment type="caution">
    <text evidence="5">The sequence shown here is derived from an EMBL/GenBank/DDBJ whole genome shotgun (WGS) entry which is preliminary data.</text>
</comment>
<dbReference type="InterPro" id="IPR028082">
    <property type="entry name" value="Peripla_BP_I"/>
</dbReference>
<dbReference type="Gene3D" id="3.40.50.2300">
    <property type="match status" value="2"/>
</dbReference>
<name>A0A0R2NRA7_9LACO</name>
<dbReference type="InterPro" id="IPR036390">
    <property type="entry name" value="WH_DNA-bd_sf"/>
</dbReference>